<evidence type="ECO:0000256" key="2">
    <source>
        <dbReference type="ARBA" id="ARBA00022448"/>
    </source>
</evidence>
<keyword evidence="4" id="KW-0375">Hydrogen ion transport</keyword>
<dbReference type="PANTHER" id="PTHR33650:SF1">
    <property type="entry name" value="CHLOROPLAST ENVELOPE MEMBRANE PROTEIN"/>
    <property type="match status" value="1"/>
</dbReference>
<reference evidence="10 11" key="1">
    <citation type="journal article" date="2020" name="Nat. Food">
        <title>A phased Vanilla planifolia genome enables genetic improvement of flavour and production.</title>
        <authorList>
            <person name="Hasing T."/>
            <person name="Tang H."/>
            <person name="Brym M."/>
            <person name="Khazi F."/>
            <person name="Huang T."/>
            <person name="Chambers A.H."/>
        </authorList>
    </citation>
    <scope>NUCLEOTIDE SEQUENCE [LARGE SCALE GENOMIC DNA]</scope>
    <source>
        <tissue evidence="10">Leaf</tissue>
    </source>
</reference>
<evidence type="ECO:0000256" key="4">
    <source>
        <dbReference type="ARBA" id="ARBA00022781"/>
    </source>
</evidence>
<evidence type="ECO:0000256" key="6">
    <source>
        <dbReference type="ARBA" id="ARBA00023065"/>
    </source>
</evidence>
<proteinExistence type="inferred from homology"/>
<comment type="subcellular location">
    <subcellularLocation>
        <location evidence="1">Membrane</location>
        <topology evidence="1">Multi-pass membrane protein</topology>
    </subcellularLocation>
</comment>
<keyword evidence="11" id="KW-1185">Reference proteome</keyword>
<dbReference type="InterPro" id="IPR004282">
    <property type="entry name" value="CemA"/>
</dbReference>
<comment type="caution">
    <text evidence="10">The sequence shown here is derived from an EMBL/GenBank/DDBJ whole genome shotgun (WGS) entry which is preliminary data.</text>
</comment>
<dbReference type="OrthoDB" id="1908535at2759"/>
<dbReference type="EMBL" id="JADCNL010000010">
    <property type="protein sequence ID" value="KAG0464359.1"/>
    <property type="molecule type" value="Genomic_DNA"/>
</dbReference>
<dbReference type="GO" id="GO:1902600">
    <property type="term" value="P:proton transmembrane transport"/>
    <property type="evidence" value="ECO:0007669"/>
    <property type="project" value="UniProtKB-KW"/>
</dbReference>
<organism evidence="10 11">
    <name type="scientific">Vanilla planifolia</name>
    <name type="common">Vanilla</name>
    <dbReference type="NCBI Taxonomy" id="51239"/>
    <lineage>
        <taxon>Eukaryota</taxon>
        <taxon>Viridiplantae</taxon>
        <taxon>Streptophyta</taxon>
        <taxon>Embryophyta</taxon>
        <taxon>Tracheophyta</taxon>
        <taxon>Spermatophyta</taxon>
        <taxon>Magnoliopsida</taxon>
        <taxon>Liliopsida</taxon>
        <taxon>Asparagales</taxon>
        <taxon>Orchidaceae</taxon>
        <taxon>Vanilloideae</taxon>
        <taxon>Vanilleae</taxon>
        <taxon>Vanilla</taxon>
    </lineage>
</organism>
<keyword evidence="7 9" id="KW-0472">Membrane</keyword>
<evidence type="ECO:0000313" key="10">
    <source>
        <dbReference type="EMBL" id="KAG0464359.1"/>
    </source>
</evidence>
<protein>
    <submittedName>
        <fullName evidence="10">Uncharacterized protein</fullName>
    </submittedName>
</protein>
<dbReference type="AlphaFoldDB" id="A0A835Q2B8"/>
<feature type="transmembrane region" description="Helical" evidence="9">
    <location>
        <begin position="136"/>
        <end position="155"/>
    </location>
</feature>
<gene>
    <name evidence="10" type="ORF">HPP92_020428</name>
</gene>
<evidence type="ECO:0000256" key="8">
    <source>
        <dbReference type="ARBA" id="ARBA00043980"/>
    </source>
</evidence>
<evidence type="ECO:0000256" key="5">
    <source>
        <dbReference type="ARBA" id="ARBA00022989"/>
    </source>
</evidence>
<name>A0A835Q2B8_VANPL</name>
<dbReference type="Proteomes" id="UP000636800">
    <property type="component" value="Chromosome 10"/>
</dbReference>
<dbReference type="GO" id="GO:0016020">
    <property type="term" value="C:membrane"/>
    <property type="evidence" value="ECO:0007669"/>
    <property type="project" value="UniProtKB-SubCell"/>
</dbReference>
<sequence>MHRKMLEVSHVNGEDWIGDDSTDSLLFFGIMISVTRDRKLRMSSPASIFGFLVHDYILMPFLDRYVKTVPLVAELLDVRRQQKLEMVKSLRVAKARYRLEVEIGKSPPLSDEDVWLELRHKAIELRDEFRLENRRAFANIWSDMVYGVVLFILIYSNKSKVALLKFTGYKLLNNISDSGKAFLIILVADILLGYHSEFGWHAFAEIIMEHYGFEVDEAVITIFIAIFPVAIDIFVKLWLFKFLPRLSPNVAIILRKMQRH</sequence>
<comment type="similarity">
    <text evidence="8">Belongs to the CemA family.</text>
</comment>
<accession>A0A835Q2B8</accession>
<feature type="transmembrane region" description="Helical" evidence="9">
    <location>
        <begin position="218"/>
        <end position="239"/>
    </location>
</feature>
<keyword evidence="2" id="KW-0813">Transport</keyword>
<evidence type="ECO:0000256" key="1">
    <source>
        <dbReference type="ARBA" id="ARBA00004141"/>
    </source>
</evidence>
<keyword evidence="3 9" id="KW-0812">Transmembrane</keyword>
<dbReference type="Pfam" id="PF03040">
    <property type="entry name" value="CemA"/>
    <property type="match status" value="1"/>
</dbReference>
<dbReference type="PANTHER" id="PTHR33650">
    <property type="entry name" value="CHLOROPLAST ENVELOPE MEMBRANE PROTEIN-RELATED"/>
    <property type="match status" value="1"/>
</dbReference>
<evidence type="ECO:0000256" key="9">
    <source>
        <dbReference type="SAM" id="Phobius"/>
    </source>
</evidence>
<evidence type="ECO:0000256" key="7">
    <source>
        <dbReference type="ARBA" id="ARBA00023136"/>
    </source>
</evidence>
<evidence type="ECO:0000313" key="11">
    <source>
        <dbReference type="Proteomes" id="UP000636800"/>
    </source>
</evidence>
<evidence type="ECO:0000256" key="3">
    <source>
        <dbReference type="ARBA" id="ARBA00022692"/>
    </source>
</evidence>
<keyword evidence="6" id="KW-0406">Ion transport</keyword>
<keyword evidence="5 9" id="KW-1133">Transmembrane helix</keyword>